<dbReference type="EMBL" id="AP023354">
    <property type="protein sequence ID" value="BCJ29771.1"/>
    <property type="molecule type" value="Genomic_DNA"/>
</dbReference>
<feature type="domain" description="EamA" evidence="7">
    <location>
        <begin position="18"/>
        <end position="146"/>
    </location>
</feature>
<proteinExistence type="inferred from homology"/>
<dbReference type="KEGG" id="aser:Asera_38790"/>
<feature type="transmembrane region" description="Helical" evidence="6">
    <location>
        <begin position="43"/>
        <end position="63"/>
    </location>
</feature>
<evidence type="ECO:0000256" key="5">
    <source>
        <dbReference type="ARBA" id="ARBA00023136"/>
    </source>
</evidence>
<protein>
    <submittedName>
        <fullName evidence="8">Membrane protein</fullName>
    </submittedName>
</protein>
<organism evidence="8 9">
    <name type="scientific">Actinocatenispora sera</name>
    <dbReference type="NCBI Taxonomy" id="390989"/>
    <lineage>
        <taxon>Bacteria</taxon>
        <taxon>Bacillati</taxon>
        <taxon>Actinomycetota</taxon>
        <taxon>Actinomycetes</taxon>
        <taxon>Micromonosporales</taxon>
        <taxon>Micromonosporaceae</taxon>
        <taxon>Actinocatenispora</taxon>
    </lineage>
</organism>
<feature type="transmembrane region" description="Helical" evidence="6">
    <location>
        <begin position="157"/>
        <end position="175"/>
    </location>
</feature>
<feature type="transmembrane region" description="Helical" evidence="6">
    <location>
        <begin position="134"/>
        <end position="151"/>
    </location>
</feature>
<reference evidence="8" key="1">
    <citation type="submission" date="2020-08" db="EMBL/GenBank/DDBJ databases">
        <title>Whole genome shotgun sequence of Actinocatenispora sera NBRC 101916.</title>
        <authorList>
            <person name="Komaki H."/>
            <person name="Tamura T."/>
        </authorList>
    </citation>
    <scope>NUCLEOTIDE SEQUENCE</scope>
    <source>
        <strain evidence="8">NBRC 101916</strain>
    </source>
</reference>
<evidence type="ECO:0000256" key="3">
    <source>
        <dbReference type="ARBA" id="ARBA00022692"/>
    </source>
</evidence>
<accession>A0A810L617</accession>
<feature type="transmembrane region" description="Helical" evidence="6">
    <location>
        <begin position="103"/>
        <end position="122"/>
    </location>
</feature>
<dbReference type="PANTHER" id="PTHR32322">
    <property type="entry name" value="INNER MEMBRANE TRANSPORTER"/>
    <property type="match status" value="1"/>
</dbReference>
<feature type="transmembrane region" description="Helical" evidence="6">
    <location>
        <begin position="218"/>
        <end position="238"/>
    </location>
</feature>
<dbReference type="SUPFAM" id="SSF103481">
    <property type="entry name" value="Multidrug resistance efflux transporter EmrE"/>
    <property type="match status" value="2"/>
</dbReference>
<keyword evidence="4 6" id="KW-1133">Transmembrane helix</keyword>
<evidence type="ECO:0000259" key="7">
    <source>
        <dbReference type="Pfam" id="PF00892"/>
    </source>
</evidence>
<dbReference type="Pfam" id="PF00892">
    <property type="entry name" value="EamA"/>
    <property type="match status" value="1"/>
</dbReference>
<comment type="similarity">
    <text evidence="2">Belongs to the EamA transporter family.</text>
</comment>
<feature type="transmembrane region" description="Helical" evidence="6">
    <location>
        <begin position="187"/>
        <end position="206"/>
    </location>
</feature>
<sequence length="326" mass="32377">MLARTSTRRSAGTPAPHLLAAGAMALIGTSVVASSLLPHYPYAGGQALRYGGAAVILLPLAARRGPRVAVTAGDLVRLALLAATGMVGFNLAILAALRTAEPAVPGVFIAASPIVFALVAAVRGGRSGGRRRPLVAAALVVAGAAVVQGFGHSDLAGLGWSLLALVGEVAFSAQAAPLLPRLGAVRVAGYGCALAAVEALAAGLVMDGGGVVRLPTGVEAAGLAWLTLPVTVLAFLAWYTALGRLGAARATLYSGVTPLVAAALAPLLGTGRLGAGQLAGAALVASGLLVGLAGPGVLDRFRVRRPVMLPAARCDAASVGERARWR</sequence>
<evidence type="ECO:0000256" key="1">
    <source>
        <dbReference type="ARBA" id="ARBA00004141"/>
    </source>
</evidence>
<evidence type="ECO:0000256" key="6">
    <source>
        <dbReference type="SAM" id="Phobius"/>
    </source>
</evidence>
<comment type="subcellular location">
    <subcellularLocation>
        <location evidence="1">Membrane</location>
        <topology evidence="1">Multi-pass membrane protein</topology>
    </subcellularLocation>
</comment>
<name>A0A810L617_9ACTN</name>
<evidence type="ECO:0000313" key="8">
    <source>
        <dbReference type="EMBL" id="BCJ29771.1"/>
    </source>
</evidence>
<dbReference type="PANTHER" id="PTHR32322:SF2">
    <property type="entry name" value="EAMA DOMAIN-CONTAINING PROTEIN"/>
    <property type="match status" value="1"/>
</dbReference>
<dbReference type="GO" id="GO:0016020">
    <property type="term" value="C:membrane"/>
    <property type="evidence" value="ECO:0007669"/>
    <property type="project" value="UniProtKB-SubCell"/>
</dbReference>
<feature type="transmembrane region" description="Helical" evidence="6">
    <location>
        <begin position="275"/>
        <end position="298"/>
    </location>
</feature>
<dbReference type="InterPro" id="IPR037185">
    <property type="entry name" value="EmrE-like"/>
</dbReference>
<feature type="transmembrane region" description="Helical" evidence="6">
    <location>
        <begin position="250"/>
        <end position="269"/>
    </location>
</feature>
<evidence type="ECO:0000256" key="4">
    <source>
        <dbReference type="ARBA" id="ARBA00022989"/>
    </source>
</evidence>
<dbReference type="AlphaFoldDB" id="A0A810L617"/>
<dbReference type="InterPro" id="IPR050638">
    <property type="entry name" value="AA-Vitamin_Transporters"/>
</dbReference>
<keyword evidence="3 6" id="KW-0812">Transmembrane</keyword>
<keyword evidence="9" id="KW-1185">Reference proteome</keyword>
<gene>
    <name evidence="8" type="ORF">Asera_38790</name>
</gene>
<feature type="transmembrane region" description="Helical" evidence="6">
    <location>
        <begin position="75"/>
        <end position="97"/>
    </location>
</feature>
<dbReference type="OrthoDB" id="5150004at2"/>
<dbReference type="RefSeq" id="WP_051802661.1">
    <property type="nucleotide sequence ID" value="NZ_AP023354.1"/>
</dbReference>
<dbReference type="InterPro" id="IPR000620">
    <property type="entry name" value="EamA_dom"/>
</dbReference>
<evidence type="ECO:0000256" key="2">
    <source>
        <dbReference type="ARBA" id="ARBA00007362"/>
    </source>
</evidence>
<keyword evidence="5 6" id="KW-0472">Membrane</keyword>
<evidence type="ECO:0000313" key="9">
    <source>
        <dbReference type="Proteomes" id="UP000680750"/>
    </source>
</evidence>
<dbReference type="Proteomes" id="UP000680750">
    <property type="component" value="Chromosome"/>
</dbReference>